<reference evidence="6 7" key="1">
    <citation type="journal article" date="2017" name="Nat. Commun.">
        <title>Genome assembly with in vitro proximity ligation data and whole-genome triplication in lettuce.</title>
        <authorList>
            <person name="Reyes-Chin-Wo S."/>
            <person name="Wang Z."/>
            <person name="Yang X."/>
            <person name="Kozik A."/>
            <person name="Arikit S."/>
            <person name="Song C."/>
            <person name="Xia L."/>
            <person name="Froenicke L."/>
            <person name="Lavelle D.O."/>
            <person name="Truco M.J."/>
            <person name="Xia R."/>
            <person name="Zhu S."/>
            <person name="Xu C."/>
            <person name="Xu H."/>
            <person name="Xu X."/>
            <person name="Cox K."/>
            <person name="Korf I."/>
            <person name="Meyers B.C."/>
            <person name="Michelmore R.W."/>
        </authorList>
    </citation>
    <scope>NUCLEOTIDE SEQUENCE [LARGE SCALE GENOMIC DNA]</scope>
    <source>
        <strain evidence="7">cv. Salinas</strain>
        <tissue evidence="6">Seedlings</tissue>
    </source>
</reference>
<keyword evidence="5" id="KW-0408">Iron</keyword>
<dbReference type="Proteomes" id="UP000235145">
    <property type="component" value="Unassembled WGS sequence"/>
</dbReference>
<evidence type="ECO:0000313" key="6">
    <source>
        <dbReference type="EMBL" id="KAJ0186363.1"/>
    </source>
</evidence>
<keyword evidence="3" id="KW-0479">Metal-binding</keyword>
<dbReference type="Gene3D" id="1.10.630.10">
    <property type="entry name" value="Cytochrome P450"/>
    <property type="match status" value="1"/>
</dbReference>
<keyword evidence="4" id="KW-0560">Oxidoreductase</keyword>
<proteinExistence type="inferred from homology"/>
<dbReference type="GO" id="GO:0020037">
    <property type="term" value="F:heme binding"/>
    <property type="evidence" value="ECO:0007669"/>
    <property type="project" value="InterPro"/>
</dbReference>
<dbReference type="InterPro" id="IPR036396">
    <property type="entry name" value="Cyt_P450_sf"/>
</dbReference>
<gene>
    <name evidence="6" type="ORF">LSAT_V11C900456690</name>
</gene>
<dbReference type="PANTHER" id="PTHR24296">
    <property type="entry name" value="CYTOCHROME P450"/>
    <property type="match status" value="1"/>
</dbReference>
<accession>A0A9R1UFZ4</accession>
<organism evidence="6 7">
    <name type="scientific">Lactuca sativa</name>
    <name type="common">Garden lettuce</name>
    <dbReference type="NCBI Taxonomy" id="4236"/>
    <lineage>
        <taxon>Eukaryota</taxon>
        <taxon>Viridiplantae</taxon>
        <taxon>Streptophyta</taxon>
        <taxon>Embryophyta</taxon>
        <taxon>Tracheophyta</taxon>
        <taxon>Spermatophyta</taxon>
        <taxon>Magnoliopsida</taxon>
        <taxon>eudicotyledons</taxon>
        <taxon>Gunneridae</taxon>
        <taxon>Pentapetalae</taxon>
        <taxon>asterids</taxon>
        <taxon>campanulids</taxon>
        <taxon>Asterales</taxon>
        <taxon>Asteraceae</taxon>
        <taxon>Cichorioideae</taxon>
        <taxon>Cichorieae</taxon>
        <taxon>Lactucinae</taxon>
        <taxon>Lactuca</taxon>
    </lineage>
</organism>
<comment type="caution">
    <text evidence="6">The sequence shown here is derived from an EMBL/GenBank/DDBJ whole genome shotgun (WGS) entry which is preliminary data.</text>
</comment>
<comment type="cofactor">
    <cofactor evidence="1">
        <name>heme</name>
        <dbReference type="ChEBI" id="CHEBI:30413"/>
    </cofactor>
</comment>
<sequence>MQLDTLSRALRDSLELIGKFLVSIYWNVYKNLEIFLAMGFLLWMELSGTTNGNLKAFSSQQKSYKSLVLYASSQTDLLMRSTLDSMFKVGFGFDLDTLSGSNEASNRFMEAFDESNGLVYGRFVDLLWKVKRYLNIGSEAALKEKIKIIDNFIY</sequence>
<evidence type="ECO:0000256" key="5">
    <source>
        <dbReference type="ARBA" id="ARBA00023004"/>
    </source>
</evidence>
<dbReference type="EMBL" id="NBSK02000009">
    <property type="protein sequence ID" value="KAJ0186363.1"/>
    <property type="molecule type" value="Genomic_DNA"/>
</dbReference>
<evidence type="ECO:0000256" key="1">
    <source>
        <dbReference type="ARBA" id="ARBA00001971"/>
    </source>
</evidence>
<evidence type="ECO:0000256" key="2">
    <source>
        <dbReference type="ARBA" id="ARBA00010617"/>
    </source>
</evidence>
<dbReference type="GO" id="GO:0005506">
    <property type="term" value="F:iron ion binding"/>
    <property type="evidence" value="ECO:0007669"/>
    <property type="project" value="InterPro"/>
</dbReference>
<evidence type="ECO:0000313" key="7">
    <source>
        <dbReference type="Proteomes" id="UP000235145"/>
    </source>
</evidence>
<evidence type="ECO:0000256" key="4">
    <source>
        <dbReference type="ARBA" id="ARBA00023002"/>
    </source>
</evidence>
<protein>
    <submittedName>
        <fullName evidence="6">Uncharacterized protein</fullName>
    </submittedName>
</protein>
<dbReference type="AlphaFoldDB" id="A0A9R1UFZ4"/>
<comment type="similarity">
    <text evidence="2">Belongs to the cytochrome P450 family.</text>
</comment>
<dbReference type="GO" id="GO:0016705">
    <property type="term" value="F:oxidoreductase activity, acting on paired donors, with incorporation or reduction of molecular oxygen"/>
    <property type="evidence" value="ECO:0007669"/>
    <property type="project" value="InterPro"/>
</dbReference>
<name>A0A9R1UFZ4_LACSA</name>
<dbReference type="GO" id="GO:0004497">
    <property type="term" value="F:monooxygenase activity"/>
    <property type="evidence" value="ECO:0007669"/>
    <property type="project" value="InterPro"/>
</dbReference>
<keyword evidence="7" id="KW-1185">Reference proteome</keyword>
<evidence type="ECO:0000256" key="3">
    <source>
        <dbReference type="ARBA" id="ARBA00022723"/>
    </source>
</evidence>